<dbReference type="Pfam" id="PF14541">
    <property type="entry name" value="TAXi_C"/>
    <property type="match status" value="1"/>
</dbReference>
<dbReference type="InterPro" id="IPR032799">
    <property type="entry name" value="TAXi_C"/>
</dbReference>
<dbReference type="InterPro" id="IPR021109">
    <property type="entry name" value="Peptidase_aspartic_dom_sf"/>
</dbReference>
<dbReference type="PANTHER" id="PTHR13683">
    <property type="entry name" value="ASPARTYL PROTEASES"/>
    <property type="match status" value="1"/>
</dbReference>
<evidence type="ECO:0000256" key="1">
    <source>
        <dbReference type="ARBA" id="ARBA00007447"/>
    </source>
</evidence>
<dbReference type="Proteomes" id="UP001234989">
    <property type="component" value="Chromosome 7"/>
</dbReference>
<name>A0AAF0R519_SOLVR</name>
<dbReference type="AlphaFoldDB" id="A0AAF0R519"/>
<evidence type="ECO:0000259" key="3">
    <source>
        <dbReference type="PROSITE" id="PS51767"/>
    </source>
</evidence>
<dbReference type="Pfam" id="PF14543">
    <property type="entry name" value="TAXi_N"/>
    <property type="match status" value="1"/>
</dbReference>
<dbReference type="PROSITE" id="PS51767">
    <property type="entry name" value="PEPTIDASE_A1"/>
    <property type="match status" value="1"/>
</dbReference>
<dbReference type="InterPro" id="IPR033121">
    <property type="entry name" value="PEPTIDASE_A1"/>
</dbReference>
<dbReference type="InterPro" id="IPR032861">
    <property type="entry name" value="TAXi_N"/>
</dbReference>
<organism evidence="4 5">
    <name type="scientific">Solanum verrucosum</name>
    <dbReference type="NCBI Taxonomy" id="315347"/>
    <lineage>
        <taxon>Eukaryota</taxon>
        <taxon>Viridiplantae</taxon>
        <taxon>Streptophyta</taxon>
        <taxon>Embryophyta</taxon>
        <taxon>Tracheophyta</taxon>
        <taxon>Spermatophyta</taxon>
        <taxon>Magnoliopsida</taxon>
        <taxon>eudicotyledons</taxon>
        <taxon>Gunneridae</taxon>
        <taxon>Pentapetalae</taxon>
        <taxon>asterids</taxon>
        <taxon>lamiids</taxon>
        <taxon>Solanales</taxon>
        <taxon>Solanaceae</taxon>
        <taxon>Solanoideae</taxon>
        <taxon>Solaneae</taxon>
        <taxon>Solanum</taxon>
    </lineage>
</organism>
<proteinExistence type="inferred from homology"/>
<comment type="similarity">
    <text evidence="1">Belongs to the peptidase A1 family.</text>
</comment>
<protein>
    <recommendedName>
        <fullName evidence="3">Peptidase A1 domain-containing protein</fullName>
    </recommendedName>
</protein>
<evidence type="ECO:0000256" key="2">
    <source>
        <dbReference type="PIRSR" id="PIRSR601461-1"/>
    </source>
</evidence>
<dbReference type="EMBL" id="CP133618">
    <property type="protein sequence ID" value="WMV36462.1"/>
    <property type="molecule type" value="Genomic_DNA"/>
</dbReference>
<evidence type="ECO:0000313" key="4">
    <source>
        <dbReference type="EMBL" id="WMV36462.1"/>
    </source>
</evidence>
<feature type="domain" description="Peptidase A1" evidence="3">
    <location>
        <begin position="236"/>
        <end position="583"/>
    </location>
</feature>
<dbReference type="Gene3D" id="2.40.70.10">
    <property type="entry name" value="Acid Proteases"/>
    <property type="match status" value="3"/>
</dbReference>
<dbReference type="GO" id="GO:0004190">
    <property type="term" value="F:aspartic-type endopeptidase activity"/>
    <property type="evidence" value="ECO:0007669"/>
    <property type="project" value="InterPro"/>
</dbReference>
<dbReference type="GO" id="GO:0006508">
    <property type="term" value="P:proteolysis"/>
    <property type="evidence" value="ECO:0007669"/>
    <property type="project" value="InterPro"/>
</dbReference>
<dbReference type="SUPFAM" id="SSF50630">
    <property type="entry name" value="Acid proteases"/>
    <property type="match status" value="1"/>
</dbReference>
<sequence length="588" mass="66889">MGDDVITFVLDHRPIRVTFGCGKDQMGRANFSGYYSGMVGLGRRVNVGSYSLSYKSLDTCVKVDPSGRELYFPIVKLYFGDVNPKNMLLLAKERVMIHFDGYYCLAFMWWNRSYSIIGTNQLQVLSYEKTFSPLNSSYIMEARKRFMSFDTTKLLDPPRPSYTFSIYNRDLFEKSKFKDYDSLLEHRLTRSQARANHLALILENGNVTRPHAAHESKRESGKVPTSTSIEFANGEYVASFILGTDQIKRLLLIDTGSDLTWWQCGPCRPNKCYEQKHEPLYDFTKSKTYRKLDCLAQSTSCVYKSKVYDCIPYDNTCIYDYKYADGSRTRGWIADEVITFVLDSNPVKILFGCGRDQMNGTAFSGEYSGIAGLGRRVNIGSYSLPSQLKADIMALCLPEFYSTKPSTLSFHTTPYKKKTSARLIPNYKLPTFYFVNLYKVLINDKEVPSFSRNIGNGMTGGCIVDTGSIVTNFPADFYDEFRDTFRKEAGDIPLYNAPYGDFDTCYMVDPGVVPTFPVVKMYFDHQNPENLLLLEQKRVVVHERGLFCLAFIPWDQNIAIIGSYQLQGIGLTFDTAADTLSFELDACN</sequence>
<gene>
    <name evidence="4" type="ORF">MTR67_029847</name>
</gene>
<dbReference type="InterPro" id="IPR001461">
    <property type="entry name" value="Aspartic_peptidase_A1"/>
</dbReference>
<reference evidence="4" key="1">
    <citation type="submission" date="2023-08" db="EMBL/GenBank/DDBJ databases">
        <title>A de novo genome assembly of Solanum verrucosum Schlechtendal, a Mexican diploid species geographically isolated from the other diploid A-genome species in potato relatives.</title>
        <authorList>
            <person name="Hosaka K."/>
        </authorList>
    </citation>
    <scope>NUCLEOTIDE SEQUENCE</scope>
    <source>
        <tissue evidence="4">Young leaves</tissue>
    </source>
</reference>
<keyword evidence="5" id="KW-1185">Reference proteome</keyword>
<feature type="active site" evidence="2">
    <location>
        <position position="254"/>
    </location>
</feature>
<accession>A0AAF0R519</accession>
<feature type="active site" evidence="2">
    <location>
        <position position="465"/>
    </location>
</feature>
<dbReference type="PANTHER" id="PTHR13683:SF850">
    <property type="entry name" value="PEPTIDASE A1 DOMAIN-CONTAINING PROTEIN"/>
    <property type="match status" value="1"/>
</dbReference>
<evidence type="ECO:0000313" key="5">
    <source>
        <dbReference type="Proteomes" id="UP001234989"/>
    </source>
</evidence>